<reference evidence="3 4" key="1">
    <citation type="submission" date="2019-12" db="EMBL/GenBank/DDBJ databases">
        <title>Novel species isolated from a subtropical stream in China.</title>
        <authorList>
            <person name="Lu H."/>
        </authorList>
    </citation>
    <scope>NUCLEOTIDE SEQUENCE [LARGE SCALE GENOMIC DNA]</scope>
    <source>
        <strain evidence="3 4">FT127W</strain>
    </source>
</reference>
<evidence type="ECO:0000259" key="2">
    <source>
        <dbReference type="Pfam" id="PF13200"/>
    </source>
</evidence>
<feature type="domain" description="DUF4015" evidence="2">
    <location>
        <begin position="93"/>
        <end position="402"/>
    </location>
</feature>
<dbReference type="AlphaFoldDB" id="A0A7X4HCF1"/>
<dbReference type="EMBL" id="WWCU01000015">
    <property type="protein sequence ID" value="MYN08613.1"/>
    <property type="molecule type" value="Genomic_DNA"/>
</dbReference>
<dbReference type="InterPro" id="IPR017853">
    <property type="entry name" value="GH"/>
</dbReference>
<dbReference type="Gene3D" id="2.60.40.1120">
    <property type="entry name" value="Carboxypeptidase-like, regulatory domain"/>
    <property type="match status" value="1"/>
</dbReference>
<evidence type="ECO:0000313" key="3">
    <source>
        <dbReference type="EMBL" id="MYN08613.1"/>
    </source>
</evidence>
<gene>
    <name evidence="3" type="ORF">GTP77_14835</name>
</gene>
<accession>A0A7X4HCF1</accession>
<dbReference type="SUPFAM" id="SSF49464">
    <property type="entry name" value="Carboxypeptidase regulatory domain-like"/>
    <property type="match status" value="1"/>
</dbReference>
<feature type="chain" id="PRO_5031329000" evidence="1">
    <location>
        <begin position="18"/>
        <end position="410"/>
    </location>
</feature>
<comment type="caution">
    <text evidence="3">The sequence shown here is derived from an EMBL/GenBank/DDBJ whole genome shotgun (WGS) entry which is preliminary data.</text>
</comment>
<sequence>MISRLALLTLLCAPVAAQPLDGRVLDAVSRQPIAGAVVAAGGKAATTGPDGSYHLNATGTVLQARAIGYSRVSARLPQAAAAPLLLLPLRPKALYLSVYGIGDAGLRQSALRLLADTELNALVIDLKGDSGIVPYPSKVALAAQCGARSVTTVQDMPALVAGLKQAGVYLIARIVTFKDDRLAAAHPEWRVQREDGTPFRDREHMAWIDPFRREAWPYFLDLAEEAAAMGFDEIQFDYVRFPDSGGLRFALPNSTANRVAAIVEFLASARARLLPHNVFLAADLFGYTAWNDDDTQIGQDLPAIAAVVDYVSPMLYPSGFQFGIPGYRNPVQHPAEIVHRTLRRALARTGGNPLRFRPWLQAFRDYAFDRRAFDEDEVRAQIDAAESAGSAGWMLWNPRNDYTAAGLRRR</sequence>
<dbReference type="SUPFAM" id="SSF51445">
    <property type="entry name" value="(Trans)glycosidases"/>
    <property type="match status" value="1"/>
</dbReference>
<evidence type="ECO:0000313" key="4">
    <source>
        <dbReference type="Proteomes" id="UP000450676"/>
    </source>
</evidence>
<dbReference type="Proteomes" id="UP000450676">
    <property type="component" value="Unassembled WGS sequence"/>
</dbReference>
<feature type="signal peptide" evidence="1">
    <location>
        <begin position="1"/>
        <end position="17"/>
    </location>
</feature>
<dbReference type="Gene3D" id="3.20.20.80">
    <property type="entry name" value="Glycosidases"/>
    <property type="match status" value="1"/>
</dbReference>
<dbReference type="RefSeq" id="WP_161072929.1">
    <property type="nucleotide sequence ID" value="NZ_CP086370.1"/>
</dbReference>
<organism evidence="3 4">
    <name type="scientific">Pseudoduganella aquatica</name>
    <dbReference type="NCBI Taxonomy" id="2660641"/>
    <lineage>
        <taxon>Bacteria</taxon>
        <taxon>Pseudomonadati</taxon>
        <taxon>Pseudomonadota</taxon>
        <taxon>Betaproteobacteria</taxon>
        <taxon>Burkholderiales</taxon>
        <taxon>Oxalobacteraceae</taxon>
        <taxon>Telluria group</taxon>
        <taxon>Pseudoduganella</taxon>
    </lineage>
</organism>
<keyword evidence="4" id="KW-1185">Reference proteome</keyword>
<dbReference type="InterPro" id="IPR008969">
    <property type="entry name" value="CarboxyPept-like_regulatory"/>
</dbReference>
<keyword evidence="1" id="KW-0732">Signal</keyword>
<dbReference type="InterPro" id="IPR025275">
    <property type="entry name" value="DUF4015"/>
</dbReference>
<protein>
    <submittedName>
        <fullName evidence="3">GTP-binding protein</fullName>
    </submittedName>
</protein>
<name>A0A7X4HCF1_9BURK</name>
<evidence type="ECO:0000256" key="1">
    <source>
        <dbReference type="SAM" id="SignalP"/>
    </source>
</evidence>
<proteinExistence type="predicted"/>
<dbReference type="Pfam" id="PF13200">
    <property type="entry name" value="DUF4015"/>
    <property type="match status" value="1"/>
</dbReference>